<keyword evidence="2" id="KW-1185">Reference proteome</keyword>
<evidence type="ECO:0000313" key="1">
    <source>
        <dbReference type="EMBL" id="MFD2835356.1"/>
    </source>
</evidence>
<reference evidence="2" key="1">
    <citation type="journal article" date="2019" name="Int. J. Syst. Evol. Microbiol.">
        <title>The Global Catalogue of Microorganisms (GCM) 10K type strain sequencing project: providing services to taxonomists for standard genome sequencing and annotation.</title>
        <authorList>
            <consortium name="The Broad Institute Genomics Platform"/>
            <consortium name="The Broad Institute Genome Sequencing Center for Infectious Disease"/>
            <person name="Wu L."/>
            <person name="Ma J."/>
        </authorList>
    </citation>
    <scope>NUCLEOTIDE SEQUENCE [LARGE SCALE GENOMIC DNA]</scope>
    <source>
        <strain evidence="2">KCTC 52925</strain>
    </source>
</reference>
<accession>A0ABW5X8E9</accession>
<evidence type="ECO:0000313" key="2">
    <source>
        <dbReference type="Proteomes" id="UP001597438"/>
    </source>
</evidence>
<comment type="caution">
    <text evidence="1">The sequence shown here is derived from an EMBL/GenBank/DDBJ whole genome shotgun (WGS) entry which is preliminary data.</text>
</comment>
<dbReference type="EMBL" id="JBHUOJ010000039">
    <property type="protein sequence ID" value="MFD2835356.1"/>
    <property type="molecule type" value="Genomic_DNA"/>
</dbReference>
<sequence length="125" mass="14265">MLHQVFPHLHHDHVKTNHEIAQTEHGHSHEHKHNKNHDEKDGFLSLLLATHTHLGNASEVLIVENAVSDYHKKKEFSKALDKSYSLKSLFTAYPEPEKPLVYQPPQLYFNPNLSNLSLRGPPALG</sequence>
<proteinExistence type="predicted"/>
<dbReference type="RefSeq" id="WP_378213573.1">
    <property type="nucleotide sequence ID" value="NZ_JBHUOJ010000039.1"/>
</dbReference>
<name>A0ABW5X8E9_9FLAO</name>
<dbReference type="Proteomes" id="UP001597438">
    <property type="component" value="Unassembled WGS sequence"/>
</dbReference>
<gene>
    <name evidence="1" type="ORF">ACFSYS_18840</name>
</gene>
<protein>
    <submittedName>
        <fullName evidence="1">Uncharacterized protein</fullName>
    </submittedName>
</protein>
<organism evidence="1 2">
    <name type="scientific">Christiangramia antarctica</name>
    <dbReference type="NCBI Taxonomy" id="2058158"/>
    <lineage>
        <taxon>Bacteria</taxon>
        <taxon>Pseudomonadati</taxon>
        <taxon>Bacteroidota</taxon>
        <taxon>Flavobacteriia</taxon>
        <taxon>Flavobacteriales</taxon>
        <taxon>Flavobacteriaceae</taxon>
        <taxon>Christiangramia</taxon>
    </lineage>
</organism>